<comment type="similarity">
    <text evidence="2">Belongs to the GLUTAMINE DUMPER 1 (TC 9.B.60) family.</text>
</comment>
<keyword evidence="7 9" id="KW-0472">Membrane</keyword>
<evidence type="ECO:0000256" key="8">
    <source>
        <dbReference type="SAM" id="MobiDB-lite"/>
    </source>
</evidence>
<evidence type="ECO:0000256" key="2">
    <source>
        <dbReference type="ARBA" id="ARBA00009977"/>
    </source>
</evidence>
<keyword evidence="6 9" id="KW-1133">Transmembrane helix</keyword>
<dbReference type="InterPro" id="IPR040359">
    <property type="entry name" value="GDU"/>
</dbReference>
<feature type="region of interest" description="Disordered" evidence="8">
    <location>
        <begin position="50"/>
        <end position="115"/>
    </location>
</feature>
<dbReference type="EMBL" id="JBAMMX010000014">
    <property type="protein sequence ID" value="KAK6928021.1"/>
    <property type="molecule type" value="Genomic_DNA"/>
</dbReference>
<dbReference type="PANTHER" id="PTHR33228">
    <property type="entry name" value="PROTEIN GLUTAMINE DUMPER 4-RELATED"/>
    <property type="match status" value="1"/>
</dbReference>
<dbReference type="Proteomes" id="UP001370490">
    <property type="component" value="Unassembled WGS sequence"/>
</dbReference>
<evidence type="ECO:0000313" key="11">
    <source>
        <dbReference type="Proteomes" id="UP001370490"/>
    </source>
</evidence>
<evidence type="ECO:0000256" key="1">
    <source>
        <dbReference type="ARBA" id="ARBA00004167"/>
    </source>
</evidence>
<evidence type="ECO:0000256" key="4">
    <source>
        <dbReference type="ARBA" id="ARBA00022692"/>
    </source>
</evidence>
<evidence type="ECO:0000313" key="10">
    <source>
        <dbReference type="EMBL" id="KAK6928021.1"/>
    </source>
</evidence>
<sequence>MRPTNRNTTTTVEAGFHKWNSPLPYLFGGLALMLGLIALALIILACSYRKSSSNTRNGDDEEKSVKPSRSASQESHEPKFVVIMPGDENPTYVANPVVRVSSPSSSSSTNNTEQV</sequence>
<keyword evidence="3" id="KW-0813">Transport</keyword>
<dbReference type="PANTHER" id="PTHR33228:SF76">
    <property type="entry name" value="PROTEIN GLUTAMINE DUMPER 7"/>
    <property type="match status" value="1"/>
</dbReference>
<evidence type="ECO:0000256" key="7">
    <source>
        <dbReference type="ARBA" id="ARBA00023136"/>
    </source>
</evidence>
<evidence type="ECO:0000256" key="6">
    <source>
        <dbReference type="ARBA" id="ARBA00022989"/>
    </source>
</evidence>
<comment type="subcellular location">
    <subcellularLocation>
        <location evidence="1">Membrane</location>
        <topology evidence="1">Single-pass membrane protein</topology>
    </subcellularLocation>
</comment>
<name>A0AAN8Z7Q8_9MAGN</name>
<dbReference type="AlphaFoldDB" id="A0AAN8Z7Q8"/>
<evidence type="ECO:0000256" key="3">
    <source>
        <dbReference type="ARBA" id="ARBA00022448"/>
    </source>
</evidence>
<dbReference type="GO" id="GO:0080143">
    <property type="term" value="P:regulation of amino acid export"/>
    <property type="evidence" value="ECO:0007669"/>
    <property type="project" value="InterPro"/>
</dbReference>
<organism evidence="10 11">
    <name type="scientific">Dillenia turbinata</name>
    <dbReference type="NCBI Taxonomy" id="194707"/>
    <lineage>
        <taxon>Eukaryota</taxon>
        <taxon>Viridiplantae</taxon>
        <taxon>Streptophyta</taxon>
        <taxon>Embryophyta</taxon>
        <taxon>Tracheophyta</taxon>
        <taxon>Spermatophyta</taxon>
        <taxon>Magnoliopsida</taxon>
        <taxon>eudicotyledons</taxon>
        <taxon>Gunneridae</taxon>
        <taxon>Pentapetalae</taxon>
        <taxon>Dilleniales</taxon>
        <taxon>Dilleniaceae</taxon>
        <taxon>Dillenia</taxon>
    </lineage>
</organism>
<accession>A0AAN8Z7Q8</accession>
<feature type="transmembrane region" description="Helical" evidence="9">
    <location>
        <begin position="25"/>
        <end position="46"/>
    </location>
</feature>
<dbReference type="GO" id="GO:0006865">
    <property type="term" value="P:amino acid transport"/>
    <property type="evidence" value="ECO:0007669"/>
    <property type="project" value="UniProtKB-KW"/>
</dbReference>
<keyword evidence="4 9" id="KW-0812">Transmembrane</keyword>
<gene>
    <name evidence="10" type="ORF">RJ641_006612</name>
</gene>
<proteinExistence type="inferred from homology"/>
<evidence type="ECO:0000256" key="5">
    <source>
        <dbReference type="ARBA" id="ARBA00022970"/>
    </source>
</evidence>
<protein>
    <submittedName>
        <fullName evidence="10">Uncharacterized protein</fullName>
    </submittedName>
</protein>
<evidence type="ECO:0000256" key="9">
    <source>
        <dbReference type="SAM" id="Phobius"/>
    </source>
</evidence>
<comment type="caution">
    <text evidence="10">The sequence shown here is derived from an EMBL/GenBank/DDBJ whole genome shotgun (WGS) entry which is preliminary data.</text>
</comment>
<reference evidence="10 11" key="1">
    <citation type="submission" date="2023-12" db="EMBL/GenBank/DDBJ databases">
        <title>A high-quality genome assembly for Dillenia turbinata (Dilleniales).</title>
        <authorList>
            <person name="Chanderbali A."/>
        </authorList>
    </citation>
    <scope>NUCLEOTIDE SEQUENCE [LARGE SCALE GENOMIC DNA]</scope>
    <source>
        <strain evidence="10">LSX21</strain>
        <tissue evidence="10">Leaf</tissue>
    </source>
</reference>
<dbReference type="GO" id="GO:0016020">
    <property type="term" value="C:membrane"/>
    <property type="evidence" value="ECO:0007669"/>
    <property type="project" value="UniProtKB-SubCell"/>
</dbReference>
<keyword evidence="5" id="KW-0029">Amino-acid transport</keyword>
<keyword evidence="11" id="KW-1185">Reference proteome</keyword>